<dbReference type="SMART" id="SM00827">
    <property type="entry name" value="PKS_AT"/>
    <property type="match status" value="1"/>
</dbReference>
<dbReference type="GO" id="GO:0004314">
    <property type="term" value="F:[acyl-carrier-protein] S-malonyltransferase activity"/>
    <property type="evidence" value="ECO:0007669"/>
    <property type="project" value="UniProtKB-EC"/>
</dbReference>
<dbReference type="InterPro" id="IPR024925">
    <property type="entry name" value="Malonyl_CoA-ACP_transAc"/>
</dbReference>
<proteinExistence type="inferred from homology"/>
<evidence type="ECO:0000256" key="3">
    <source>
        <dbReference type="ARBA" id="ARBA00022679"/>
    </source>
</evidence>
<dbReference type="EMBL" id="BJTG01000009">
    <property type="protein sequence ID" value="GEJ58838.1"/>
    <property type="molecule type" value="Genomic_DNA"/>
</dbReference>
<protein>
    <recommendedName>
        <fullName evidence="2 6">Malonyl CoA-acyl carrier protein transacylase</fullName>
        <ecNumber evidence="1 6">2.3.1.39</ecNumber>
    </recommendedName>
</protein>
<dbReference type="InterPro" id="IPR014043">
    <property type="entry name" value="Acyl_transferase_dom"/>
</dbReference>
<dbReference type="Proteomes" id="UP000503640">
    <property type="component" value="Unassembled WGS sequence"/>
</dbReference>
<dbReference type="GO" id="GO:0005829">
    <property type="term" value="C:cytosol"/>
    <property type="evidence" value="ECO:0007669"/>
    <property type="project" value="TreeGrafter"/>
</dbReference>
<dbReference type="AlphaFoldDB" id="A0A7I9VRG5"/>
<accession>A0A7I9VRG5</accession>
<dbReference type="PIRSF" id="PIRSF000446">
    <property type="entry name" value="Mct"/>
    <property type="match status" value="1"/>
</dbReference>
<keyword evidence="3 6" id="KW-0808">Transferase</keyword>
<feature type="domain" description="Malonyl-CoA:ACP transacylase (MAT)" evidence="8">
    <location>
        <begin position="6"/>
        <end position="307"/>
    </location>
</feature>
<evidence type="ECO:0000256" key="5">
    <source>
        <dbReference type="ARBA" id="ARBA00048462"/>
    </source>
</evidence>
<keyword evidence="10" id="KW-1185">Reference proteome</keyword>
<gene>
    <name evidence="9" type="ORF">AMYX_35790</name>
</gene>
<dbReference type="Gene3D" id="3.40.366.10">
    <property type="entry name" value="Malonyl-Coenzyme A Acyl Carrier Protein, domain 2"/>
    <property type="match status" value="1"/>
</dbReference>
<dbReference type="Pfam" id="PF00698">
    <property type="entry name" value="Acyl_transf_1"/>
    <property type="match status" value="1"/>
</dbReference>
<dbReference type="PANTHER" id="PTHR42681">
    <property type="entry name" value="MALONYL-COA-ACYL CARRIER PROTEIN TRANSACYLASE, MITOCHONDRIAL"/>
    <property type="match status" value="1"/>
</dbReference>
<comment type="similarity">
    <text evidence="6">Belongs to the fabD family.</text>
</comment>
<dbReference type="SUPFAM" id="SSF52151">
    <property type="entry name" value="FabD/lysophospholipase-like"/>
    <property type="match status" value="1"/>
</dbReference>
<evidence type="ECO:0000256" key="1">
    <source>
        <dbReference type="ARBA" id="ARBA00013258"/>
    </source>
</evidence>
<dbReference type="InterPro" id="IPR050858">
    <property type="entry name" value="Mal-CoA-ACP_Trans/PKS_FabD"/>
</dbReference>
<dbReference type="RefSeq" id="WP_176067766.1">
    <property type="nucleotide sequence ID" value="NZ_BJTG01000009.1"/>
</dbReference>
<dbReference type="GO" id="GO:0006633">
    <property type="term" value="P:fatty acid biosynthetic process"/>
    <property type="evidence" value="ECO:0007669"/>
    <property type="project" value="TreeGrafter"/>
</dbReference>
<evidence type="ECO:0000256" key="6">
    <source>
        <dbReference type="PIRNR" id="PIRNR000446"/>
    </source>
</evidence>
<organism evidence="9 10">
    <name type="scientific">Anaeromyxobacter diazotrophicus</name>
    <dbReference type="NCBI Taxonomy" id="2590199"/>
    <lineage>
        <taxon>Bacteria</taxon>
        <taxon>Pseudomonadati</taxon>
        <taxon>Myxococcota</taxon>
        <taxon>Myxococcia</taxon>
        <taxon>Myxococcales</taxon>
        <taxon>Cystobacterineae</taxon>
        <taxon>Anaeromyxobacteraceae</taxon>
        <taxon>Anaeromyxobacter</taxon>
    </lineage>
</organism>
<keyword evidence="4 6" id="KW-0012">Acyltransferase</keyword>
<evidence type="ECO:0000313" key="10">
    <source>
        <dbReference type="Proteomes" id="UP000503640"/>
    </source>
</evidence>
<dbReference type="SUPFAM" id="SSF55048">
    <property type="entry name" value="Probable ACP-binding domain of malonyl-CoA ACP transacylase"/>
    <property type="match status" value="1"/>
</dbReference>
<comment type="caution">
    <text evidence="9">The sequence shown here is derived from an EMBL/GenBank/DDBJ whole genome shotgun (WGS) entry which is preliminary data.</text>
</comment>
<evidence type="ECO:0000259" key="8">
    <source>
        <dbReference type="SMART" id="SM00827"/>
    </source>
</evidence>
<feature type="active site" evidence="7">
    <location>
        <position position="195"/>
    </location>
</feature>
<evidence type="ECO:0000256" key="4">
    <source>
        <dbReference type="ARBA" id="ARBA00023315"/>
    </source>
</evidence>
<reference evidence="10" key="1">
    <citation type="journal article" date="2020" name="Appl. Environ. Microbiol.">
        <title>Diazotrophic Anaeromyxobacter Isolates from Soils.</title>
        <authorList>
            <person name="Masuda Y."/>
            <person name="Yamanaka H."/>
            <person name="Xu Z.X."/>
            <person name="Shiratori Y."/>
            <person name="Aono T."/>
            <person name="Amachi S."/>
            <person name="Senoo K."/>
            <person name="Itoh H."/>
        </authorList>
    </citation>
    <scope>NUCLEOTIDE SEQUENCE [LARGE SCALE GENOMIC DNA]</scope>
    <source>
        <strain evidence="10">R267</strain>
    </source>
</reference>
<evidence type="ECO:0000256" key="2">
    <source>
        <dbReference type="ARBA" id="ARBA00018953"/>
    </source>
</evidence>
<sequence>MRSALLFPGQGAQRPGFLSALPPHPAVARTLDEVSAALGGGVRALDRADALASTVAVQLTLFAAGAAFARALSEAGAEPDAVAGLSLGAFTAAVASGALGLTDAARLVRLRATAMEEAFPEGHGLAAVVGLGEPQVAQLAAEARARAGPVFVANVNAPAQLVLAGARPALEEALRLAREAGARRAELLEVKVPSHCPLLDGVSARLAEALREVPLAAPRIPYVTNVRARLARGAEDVRDDLARNAAVPVRWHDATVLLHELGVRLFVEAPPGHTLSDLAAAAFPEARALAAEGASIAALAARLRRAREG</sequence>
<dbReference type="Gene3D" id="3.30.70.250">
    <property type="entry name" value="Malonyl-CoA ACP transacylase, ACP-binding"/>
    <property type="match status" value="1"/>
</dbReference>
<dbReference type="InterPro" id="IPR016036">
    <property type="entry name" value="Malonyl_transacylase_ACP-bd"/>
</dbReference>
<comment type="catalytic activity">
    <reaction evidence="5 6">
        <text>holo-[ACP] + malonyl-CoA = malonyl-[ACP] + CoA</text>
        <dbReference type="Rhea" id="RHEA:41792"/>
        <dbReference type="Rhea" id="RHEA-COMP:9623"/>
        <dbReference type="Rhea" id="RHEA-COMP:9685"/>
        <dbReference type="ChEBI" id="CHEBI:57287"/>
        <dbReference type="ChEBI" id="CHEBI:57384"/>
        <dbReference type="ChEBI" id="CHEBI:64479"/>
        <dbReference type="ChEBI" id="CHEBI:78449"/>
        <dbReference type="EC" id="2.3.1.39"/>
    </reaction>
</comment>
<dbReference type="EC" id="2.3.1.39" evidence="1 6"/>
<feature type="active site" evidence="7">
    <location>
        <position position="86"/>
    </location>
</feature>
<evidence type="ECO:0000313" key="9">
    <source>
        <dbReference type="EMBL" id="GEJ58838.1"/>
    </source>
</evidence>
<dbReference type="InterPro" id="IPR001227">
    <property type="entry name" value="Ac_transferase_dom_sf"/>
</dbReference>
<dbReference type="NCBIfam" id="TIGR03131">
    <property type="entry name" value="malonate_mdcH"/>
    <property type="match status" value="1"/>
</dbReference>
<evidence type="ECO:0000256" key="7">
    <source>
        <dbReference type="PIRSR" id="PIRSR000446-1"/>
    </source>
</evidence>
<dbReference type="PANTHER" id="PTHR42681:SF1">
    <property type="entry name" value="MALONYL-COA-ACYL CARRIER PROTEIN TRANSACYLASE, MITOCHONDRIAL"/>
    <property type="match status" value="1"/>
</dbReference>
<dbReference type="InterPro" id="IPR017554">
    <property type="entry name" value="Malonate_deCOase_MdcHsu"/>
</dbReference>
<dbReference type="InterPro" id="IPR016035">
    <property type="entry name" value="Acyl_Trfase/lysoPLipase"/>
</dbReference>
<name>A0A7I9VRG5_9BACT</name>